<dbReference type="InterPro" id="IPR038555">
    <property type="entry name" value="Zincin_1_sf"/>
</dbReference>
<dbReference type="OrthoDB" id="9806895at2"/>
<dbReference type="InterPro" id="IPR010428">
    <property type="entry name" value="Zincin_1"/>
</dbReference>
<dbReference type="Gene3D" id="3.30.2010.20">
    <property type="match status" value="1"/>
</dbReference>
<sequence length="129" mass="14969">MPQEPDLDRFQEMAEAAYLGLPENFRRAAGRIDIHVRDFAEADVLADLGIRDRWELTGLYQGIPLIHDSVTFPSPDSPRIFLYRQPLLAEIKTRPDVTLEELIEHVVIHELGHHFGWSDEEMHQLLEED</sequence>
<dbReference type="AlphaFoldDB" id="A0A399QNA6"/>
<dbReference type="SUPFAM" id="SSF55486">
    <property type="entry name" value="Metalloproteases ('zincins'), catalytic domain"/>
    <property type="match status" value="1"/>
</dbReference>
<organism evidence="1 2">
    <name type="scientific">Henriciella barbarensis</name>
    <dbReference type="NCBI Taxonomy" id="86342"/>
    <lineage>
        <taxon>Bacteria</taxon>
        <taxon>Pseudomonadati</taxon>
        <taxon>Pseudomonadota</taxon>
        <taxon>Alphaproteobacteria</taxon>
        <taxon>Hyphomonadales</taxon>
        <taxon>Hyphomonadaceae</taxon>
        <taxon>Henriciella</taxon>
    </lineage>
</organism>
<accession>A0A399QNA6</accession>
<comment type="caution">
    <text evidence="1">The sequence shown here is derived from an EMBL/GenBank/DDBJ whole genome shotgun (WGS) entry which is preliminary data.</text>
</comment>
<dbReference type="Proteomes" id="UP000265431">
    <property type="component" value="Unassembled WGS sequence"/>
</dbReference>
<dbReference type="CDD" id="cd12952">
    <property type="entry name" value="MMP_ACEL2062"/>
    <property type="match status" value="1"/>
</dbReference>
<dbReference type="EMBL" id="QWGB01000014">
    <property type="protein sequence ID" value="RIJ20413.1"/>
    <property type="molecule type" value="Genomic_DNA"/>
</dbReference>
<evidence type="ECO:0000313" key="2">
    <source>
        <dbReference type="Proteomes" id="UP000265431"/>
    </source>
</evidence>
<proteinExistence type="predicted"/>
<keyword evidence="2" id="KW-1185">Reference proteome</keyword>
<name>A0A399QNA6_9PROT</name>
<evidence type="ECO:0000313" key="1">
    <source>
        <dbReference type="EMBL" id="RIJ20413.1"/>
    </source>
</evidence>
<protein>
    <submittedName>
        <fullName evidence="1">Metallopeptidase family protein</fullName>
    </submittedName>
</protein>
<reference evidence="1 2" key="1">
    <citation type="submission" date="2018-08" db="EMBL/GenBank/DDBJ databases">
        <title>Henriciella mobilis sp. nov., isolated from seawater.</title>
        <authorList>
            <person name="Cheng H."/>
            <person name="Wu Y.-H."/>
            <person name="Xu X.-W."/>
            <person name="Guo L.-L."/>
        </authorList>
    </citation>
    <scope>NUCLEOTIDE SEQUENCE [LARGE SCALE GENOMIC DNA]</scope>
    <source>
        <strain evidence="1 2">CCUG66934</strain>
    </source>
</reference>
<dbReference type="Pfam" id="PF06262">
    <property type="entry name" value="Zincin_1"/>
    <property type="match status" value="1"/>
</dbReference>
<gene>
    <name evidence="1" type="ORF">D1224_14915</name>
</gene>